<dbReference type="GO" id="GO:0016020">
    <property type="term" value="C:membrane"/>
    <property type="evidence" value="ECO:0007669"/>
    <property type="project" value="UniProtKB-SubCell"/>
</dbReference>
<keyword evidence="2 5" id="KW-0812">Transmembrane</keyword>
<gene>
    <name evidence="7" type="ORF">AVDCRST_MAG19-804</name>
</gene>
<sequence length="87" mass="9164">MTLGIAVGSGLQVALFVTPVPVLASRPLGKPMTLLLNRCDLVALVVGSLIAVPMSLDAESNRLEGAYLVALFAMLGIAFYVVPYRFA</sequence>
<feature type="transmembrane region" description="Helical" evidence="5">
    <location>
        <begin position="34"/>
        <end position="54"/>
    </location>
</feature>
<evidence type="ECO:0000256" key="1">
    <source>
        <dbReference type="ARBA" id="ARBA00004141"/>
    </source>
</evidence>
<dbReference type="GO" id="GO:0055085">
    <property type="term" value="P:transmembrane transport"/>
    <property type="evidence" value="ECO:0007669"/>
    <property type="project" value="InterPro"/>
</dbReference>
<evidence type="ECO:0000313" key="7">
    <source>
        <dbReference type="EMBL" id="CAA9550895.1"/>
    </source>
</evidence>
<evidence type="ECO:0000256" key="5">
    <source>
        <dbReference type="SAM" id="Phobius"/>
    </source>
</evidence>
<name>A0A6J4UHM2_9BACT</name>
<dbReference type="EMBL" id="CADCWL010000035">
    <property type="protein sequence ID" value="CAA9550895.1"/>
    <property type="molecule type" value="Genomic_DNA"/>
</dbReference>
<dbReference type="AlphaFoldDB" id="A0A6J4UHM2"/>
<feature type="transmembrane region" description="Helical" evidence="5">
    <location>
        <begin position="66"/>
        <end position="86"/>
    </location>
</feature>
<keyword evidence="3 5" id="KW-1133">Transmembrane helix</keyword>
<protein>
    <recommendedName>
        <fullName evidence="6">Sodium/calcium exchanger membrane region domain-containing protein</fullName>
    </recommendedName>
</protein>
<reference evidence="7" key="1">
    <citation type="submission" date="2020-02" db="EMBL/GenBank/DDBJ databases">
        <authorList>
            <person name="Meier V. D."/>
        </authorList>
    </citation>
    <scope>NUCLEOTIDE SEQUENCE</scope>
    <source>
        <strain evidence="7">AVDCRST_MAG19</strain>
    </source>
</reference>
<evidence type="ECO:0000259" key="6">
    <source>
        <dbReference type="Pfam" id="PF01699"/>
    </source>
</evidence>
<evidence type="ECO:0000256" key="3">
    <source>
        <dbReference type="ARBA" id="ARBA00022989"/>
    </source>
</evidence>
<comment type="subcellular location">
    <subcellularLocation>
        <location evidence="1">Membrane</location>
        <topology evidence="1">Multi-pass membrane protein</topology>
    </subcellularLocation>
</comment>
<evidence type="ECO:0000256" key="2">
    <source>
        <dbReference type="ARBA" id="ARBA00022692"/>
    </source>
</evidence>
<dbReference type="Pfam" id="PF01699">
    <property type="entry name" value="Na_Ca_ex"/>
    <property type="match status" value="1"/>
</dbReference>
<evidence type="ECO:0000256" key="4">
    <source>
        <dbReference type="ARBA" id="ARBA00023136"/>
    </source>
</evidence>
<dbReference type="InterPro" id="IPR004837">
    <property type="entry name" value="NaCa_Exmemb"/>
</dbReference>
<organism evidence="7">
    <name type="scientific">uncultured Thermomicrobiales bacterium</name>
    <dbReference type="NCBI Taxonomy" id="1645740"/>
    <lineage>
        <taxon>Bacteria</taxon>
        <taxon>Pseudomonadati</taxon>
        <taxon>Thermomicrobiota</taxon>
        <taxon>Thermomicrobia</taxon>
        <taxon>Thermomicrobiales</taxon>
        <taxon>environmental samples</taxon>
    </lineage>
</organism>
<keyword evidence="4 5" id="KW-0472">Membrane</keyword>
<accession>A0A6J4UHM2</accession>
<feature type="domain" description="Sodium/calcium exchanger membrane region" evidence="6">
    <location>
        <begin position="1"/>
        <end position="75"/>
    </location>
</feature>
<proteinExistence type="predicted"/>